<dbReference type="EMBL" id="JAPDGR010000561">
    <property type="protein sequence ID" value="KAJ2989155.1"/>
    <property type="molecule type" value="Genomic_DNA"/>
</dbReference>
<evidence type="ECO:0000313" key="2">
    <source>
        <dbReference type="Proteomes" id="UP001143856"/>
    </source>
</evidence>
<sequence>MPTRDAQDNIDPPCIVGMACRLPGGIHSPSELWDFLMRKGCAQGPVPMQRFRKDGFYLRGSSGSARGGSMDVAGGYFLEEDVRNFDNAFFGIHNLEAASICRITGHDRALNPKTDFGGGVDPQQRKLLEIVFECLEHAGTTMEKISGSNTGVFVGNFTLDHQTMQSRDIDAIHRFSATGCGTTILANRISHVFNLQGPSFTLDTACSSSLYALHSAVSALLDSDCDAAIVAAVNLIMSPEQCLAAAKSGVLSPTSTCHTFDIAADGYGRAEAMDAIYIKRLSSALRDGDKIWAVIRSTAVNANGKTPGITQPSADLQEAVIRKAYSKAGLRFHDSDYIECHGTGTPVGDPIEVDALGRCFNSPERTDPLLIGSRPTKSKPGLGHSEAASGLTALIKVALALEHGLIPPTYGVKTLNPNLHLDKGNMEVATEVASWPRELRRASINAFGYGGANAHCILESKNSYLGPKNPNSPKPKLKNIDDDIILLPISAASPTSLKQRVAQVMKLVEASDTPMLENIAYTLAERTSHFPTRHVFLAGYEGPNGNPRLLDVEIISDITEAAGGVLPIGLVFTGQGAQYTNMAKDLVLRNRSFHATIKELDTILQELPPEYGPTWSLEDTILNPIESKHIHDPSRSQPVCTAVQIALVNLLCSWGINYTAVVGHSSGEIAAAYAAGSLNARQAILVAYFRGYAVSRLERTGSMMAVGTDADTATKMIHEANLEKEVSVSCINSPESVTLSGSESGIDHLMREVQRRGQLARKLRTGNKAYHSNMMGEIGDSYEMLLAPHLKYADRNGGDVNKISPAKMYSSAMVDSDDKALILSNSISVSARYWRSNLEKPVQFLSALNTLLKDHKKIHLIEIGPHTALKGPVKKICTHLNRDQTSTPYSPTLIRGKDSDLCMKQLASVLFMRRHNLLWQNVNDLTNPARVNHFPPYPWDYSSGLKWQEPRASVDLKNRKALRHELLGSQQVAGNEISWAWRNVVNLSEIPWVCDHKLESQVVFPAAGYIAMAIEALSQARTSTDEPPMFELRHVDISTALVVPEGDTEDRVEMHTTLAPQVLSKSSISQYWYDFSISSVTLGRATLHCSGTIRKIHISESTGIADTDRESQINLEEWPHMSIWYDRFSHGGLKFGSSFKSVTNLRTDSVRSCYEAEGKTQIVPNVAQNPNGMKYPIHPITIDACIQVGIMGSAAGYVAETGVYLPVFVDICRIRSPSLHDMHAKGLIKATSTKSSPLTRRVTSTLWSPPQIQAPLVELHGVRMIQYKTTINTQQLPVQRQPCLRVCWKPDIGKIHIDLELAHNEPLAAIGALVDLLGHKNPLMRVLEVVNDDMWKGKKFLGILDEATGFRRCKSWQSGRLEKCGIIQQQDKVGESKGVINGPFDLLYVNGTPEIWDDVDRLHSLVAAQGTILTPSTSAAWSGLRKGHFTVTELPGHKLFVASRLMVEKNGADEGRNVFLVVHNPSSAVQRLAETLAARLQSEARFASVNIASLSEVGNMVLYQETICISLLEVENEFLASMDHWEMDHLRIITNTVTTILWLSGSALLSDTTNPDLSLSSGLSRALMLEHPALKFVLMDIGQIANEGAIDRTWANVSRVLQSYDHDSEREFVQKDGLLYISRISPSFDMNLLFRRRFERQEALVKTKLAAAGPIKVTIDALGGNDTLHFEQLREPICSSAIPKGFIDVSVKAVSLNAKDVYTLKGRVETRDATTALEFSGVVTAVGPDIAHLRPGDDVVVGMPCHFATSQRVPVWAAFKMRPGEQYATMATFPTIYGTALYGLCRRARISAGESILIHGGAGAFGFAAITVAKNVLGTTSNIYTTAGSDAKRKFIAAELGIPQAHIFHSRDATFAANIRSATKGRGVDVVVNFLTGDLLQASWECIAPFGRFVEIGKRDLLDAGRLDMQVFLRNTTFTAFDFSDLYYQQLQYQDETFSSLLGEVFEQYRSGHIKPPPITTFAAADVATAYRFFHSENRLGKVVISFEDENSTIPLAPSLYMTLLDPRKVYLLVGCLGGLGRSLTRWMVARGARNFVFLGRSGCDKQSALELVSRLREICSTVQVIRGDVVNRADVDAAVTACVSGGRVLGGVVQAAMGLHEALFSQMSAEGWQTGIQPKWKGTWNLHHAIEGYDRDLDFFLLTSSLSGSVGTATESNYCAANGFLDVFAHWRRCQNKPAVSVGLGMISEVGYLHENPEIEALLLRKGIQPLSEAEFLQVIDLALARYGEPPRVVNGSTNPAASHILTGLEPLGFHQLLNQGFDVDFSSAHDPRMAILAAALEAQREAKTDSSASVNDNQASIVAAAEWFRAVPAHAAVHLASEARPSPYKLRCWSSFGDDFQA</sequence>
<accession>A0ACC1PBN9</accession>
<name>A0ACC1PBN9_9PEZI</name>
<comment type="caution">
    <text evidence="1">The sequence shown here is derived from an EMBL/GenBank/DDBJ whole genome shotgun (WGS) entry which is preliminary data.</text>
</comment>
<organism evidence="1 2">
    <name type="scientific">Xylaria curta</name>
    <dbReference type="NCBI Taxonomy" id="42375"/>
    <lineage>
        <taxon>Eukaryota</taxon>
        <taxon>Fungi</taxon>
        <taxon>Dikarya</taxon>
        <taxon>Ascomycota</taxon>
        <taxon>Pezizomycotina</taxon>
        <taxon>Sordariomycetes</taxon>
        <taxon>Xylariomycetidae</taxon>
        <taxon>Xylariales</taxon>
        <taxon>Xylariaceae</taxon>
        <taxon>Xylaria</taxon>
    </lineage>
</organism>
<reference evidence="1" key="1">
    <citation type="submission" date="2022-10" db="EMBL/GenBank/DDBJ databases">
        <title>Genome Sequence of Xylaria curta.</title>
        <authorList>
            <person name="Buettner E."/>
        </authorList>
    </citation>
    <scope>NUCLEOTIDE SEQUENCE</scope>
    <source>
        <strain evidence="1">Babe10</strain>
    </source>
</reference>
<proteinExistence type="predicted"/>
<gene>
    <name evidence="1" type="ORF">NUW58_g3615</name>
</gene>
<evidence type="ECO:0000313" key="1">
    <source>
        <dbReference type="EMBL" id="KAJ2989155.1"/>
    </source>
</evidence>
<dbReference type="Proteomes" id="UP001143856">
    <property type="component" value="Unassembled WGS sequence"/>
</dbReference>
<keyword evidence="2" id="KW-1185">Reference proteome</keyword>
<protein>
    <submittedName>
        <fullName evidence="1">Uncharacterized protein</fullName>
    </submittedName>
</protein>